<name>A0A7S1UBC6_9STRA</name>
<evidence type="ECO:0000313" key="3">
    <source>
        <dbReference type="EMBL" id="CAD9262311.1"/>
    </source>
</evidence>
<keyword evidence="2" id="KW-0812">Transmembrane</keyword>
<feature type="region of interest" description="Disordered" evidence="1">
    <location>
        <begin position="101"/>
        <end position="126"/>
    </location>
</feature>
<feature type="region of interest" description="Disordered" evidence="1">
    <location>
        <begin position="1"/>
        <end position="48"/>
    </location>
</feature>
<feature type="transmembrane region" description="Helical" evidence="2">
    <location>
        <begin position="317"/>
        <end position="336"/>
    </location>
</feature>
<reference evidence="3" key="1">
    <citation type="submission" date="2021-01" db="EMBL/GenBank/DDBJ databases">
        <authorList>
            <person name="Corre E."/>
            <person name="Pelletier E."/>
            <person name="Niang G."/>
            <person name="Scheremetjew M."/>
            <person name="Finn R."/>
            <person name="Kale V."/>
            <person name="Holt S."/>
            <person name="Cochrane G."/>
            <person name="Meng A."/>
            <person name="Brown T."/>
            <person name="Cohen L."/>
        </authorList>
    </citation>
    <scope>NUCLEOTIDE SEQUENCE</scope>
    <source>
        <strain evidence="3">CCMP2877</strain>
    </source>
</reference>
<gene>
    <name evidence="3" type="ORF">PPAR1163_LOCUS20692</name>
</gene>
<dbReference type="EMBL" id="HBGJ01032718">
    <property type="protein sequence ID" value="CAD9262311.1"/>
    <property type="molecule type" value="Transcribed_RNA"/>
</dbReference>
<feature type="transmembrane region" description="Helical" evidence="2">
    <location>
        <begin position="726"/>
        <end position="749"/>
    </location>
</feature>
<keyword evidence="2" id="KW-0472">Membrane</keyword>
<dbReference type="AlphaFoldDB" id="A0A7S1UBC6"/>
<accession>A0A7S1UBC6</accession>
<organism evidence="3">
    <name type="scientific">Phaeomonas parva</name>
    <dbReference type="NCBI Taxonomy" id="124430"/>
    <lineage>
        <taxon>Eukaryota</taxon>
        <taxon>Sar</taxon>
        <taxon>Stramenopiles</taxon>
        <taxon>Ochrophyta</taxon>
        <taxon>Pinguiophyceae</taxon>
        <taxon>Pinguiochrysidales</taxon>
        <taxon>Pinguiochrysidaceae</taxon>
        <taxon>Phaeomonas</taxon>
    </lineage>
</organism>
<feature type="transmembrane region" description="Helical" evidence="2">
    <location>
        <begin position="357"/>
        <end position="375"/>
    </location>
</feature>
<evidence type="ECO:0000256" key="1">
    <source>
        <dbReference type="SAM" id="MobiDB-lite"/>
    </source>
</evidence>
<sequence length="750" mass="84047">MQGSGPDQQRRQGAGGGQRVWPAPSLAGPSAGGGAGAAPLASPFGVGISGAPDAKVAKALGGASFADEAEKKAAGDDAREPEETFSEHELRRELLKEFPMASPAGVDGETPASIVPLDVEMPPRKRPGRPQRWFDVGVSVEVFADNGRWCGGTVARVIEQVRDAFDWGGGGAPEESDYQVFYNVGAHRMKHASDVSLSREFLIQRFGMRPWLWQQWAMLQLEQRLRFQRDHPRDFAELDSSEFGRFLWRKWLNDARNRDFREVYRADKYRGYLRERMMHPFTLIDKQTDDGSDYKITDSDDTSIYTYMSILGAGETYVFICFFIQACVPVVVLLNANAETDDRLGNSKHFCVQSGALYAKLLLLCVMLIYTIKVIPDTMNKFVERTGVLGGPLSRNIALRRVVWENKQDTMLQRFGYALDILLNISYPSMLYAVNSYVLFKTEDTIEILLNALAIEFIHTLDEEISATRWWDTTKRYLTAGFIEVAIRMTLQLHVFSKPALLCKQYGIPRKAYDRALKNFENKSLRDWDTAKVDVKDPALAVDAEERRWIMMAKLAREEGNKGAIEFFRGVEAKFEAVPGTAVVSCVLGAAVDSVGFIYNSLATEKNNKRVIFSRFATCYTWSKWEKVLFLPGVPKKAAVTRKQTSFGATTQKFKNTSLIDEIGEDIAYIAGAAGIDIYPTGETNARKEIVNVLFLHSLYTSVRKSIQFGETAGTVFSLVYGVLEWFAFVISLGFPLYMSVAVLILPICY</sequence>
<evidence type="ECO:0000256" key="2">
    <source>
        <dbReference type="SAM" id="Phobius"/>
    </source>
</evidence>
<proteinExistence type="predicted"/>
<protein>
    <submittedName>
        <fullName evidence="3">Uncharacterized protein</fullName>
    </submittedName>
</protein>
<keyword evidence="2" id="KW-1133">Transmembrane helix</keyword>